<keyword evidence="2" id="KW-0472">Membrane</keyword>
<keyword evidence="2" id="KW-0812">Transmembrane</keyword>
<sequence length="122" mass="12604">MSDVHNMPQTQEPSSTSTAPHIPTQVHLTLPTSTHPATTAANTLTTPCPSTALVLPAPLDELPGLVLPILLLSNPPLLVASTLGSTVAVFLVFVNMLVENVVLGAAFPSLCASASSERNTRA</sequence>
<evidence type="ECO:0000256" key="2">
    <source>
        <dbReference type="SAM" id="Phobius"/>
    </source>
</evidence>
<dbReference type="AlphaFoldDB" id="A0A9P3PZH5"/>
<keyword evidence="4" id="KW-1185">Reference proteome</keyword>
<gene>
    <name evidence="3" type="ORF">LshimejAT787_1700910</name>
</gene>
<evidence type="ECO:0000256" key="1">
    <source>
        <dbReference type="SAM" id="MobiDB-lite"/>
    </source>
</evidence>
<dbReference type="EMBL" id="BRPK01000017">
    <property type="protein sequence ID" value="GLB44464.1"/>
    <property type="molecule type" value="Genomic_DNA"/>
</dbReference>
<protein>
    <submittedName>
        <fullName evidence="3">Uncharacterized protein</fullName>
    </submittedName>
</protein>
<feature type="transmembrane region" description="Helical" evidence="2">
    <location>
        <begin position="77"/>
        <end position="98"/>
    </location>
</feature>
<feature type="compositionally biased region" description="Polar residues" evidence="1">
    <location>
        <begin position="7"/>
        <end position="19"/>
    </location>
</feature>
<dbReference type="Proteomes" id="UP001063166">
    <property type="component" value="Unassembled WGS sequence"/>
</dbReference>
<proteinExistence type="predicted"/>
<keyword evidence="2" id="KW-1133">Transmembrane helix</keyword>
<reference evidence="3" key="1">
    <citation type="submission" date="2022-07" db="EMBL/GenBank/DDBJ databases">
        <title>The genome of Lyophyllum shimeji provides insight into the initial evolution of ectomycorrhizal fungal genome.</title>
        <authorList>
            <person name="Kobayashi Y."/>
            <person name="Shibata T."/>
            <person name="Hirakawa H."/>
            <person name="Shigenobu S."/>
            <person name="Nishiyama T."/>
            <person name="Yamada A."/>
            <person name="Hasebe M."/>
            <person name="Kawaguchi M."/>
        </authorList>
    </citation>
    <scope>NUCLEOTIDE SEQUENCE</scope>
    <source>
        <strain evidence="3">AT787</strain>
    </source>
</reference>
<feature type="region of interest" description="Disordered" evidence="1">
    <location>
        <begin position="1"/>
        <end position="22"/>
    </location>
</feature>
<evidence type="ECO:0000313" key="3">
    <source>
        <dbReference type="EMBL" id="GLB44464.1"/>
    </source>
</evidence>
<accession>A0A9P3PZH5</accession>
<comment type="caution">
    <text evidence="3">The sequence shown here is derived from an EMBL/GenBank/DDBJ whole genome shotgun (WGS) entry which is preliminary data.</text>
</comment>
<organism evidence="3 4">
    <name type="scientific">Lyophyllum shimeji</name>
    <name type="common">Hon-shimeji</name>
    <name type="synonym">Tricholoma shimeji</name>
    <dbReference type="NCBI Taxonomy" id="47721"/>
    <lineage>
        <taxon>Eukaryota</taxon>
        <taxon>Fungi</taxon>
        <taxon>Dikarya</taxon>
        <taxon>Basidiomycota</taxon>
        <taxon>Agaricomycotina</taxon>
        <taxon>Agaricomycetes</taxon>
        <taxon>Agaricomycetidae</taxon>
        <taxon>Agaricales</taxon>
        <taxon>Tricholomatineae</taxon>
        <taxon>Lyophyllaceae</taxon>
        <taxon>Lyophyllum</taxon>
    </lineage>
</organism>
<evidence type="ECO:0000313" key="4">
    <source>
        <dbReference type="Proteomes" id="UP001063166"/>
    </source>
</evidence>
<name>A0A9P3PZH5_LYOSH</name>